<protein>
    <submittedName>
        <fullName evidence="2">Heavy metal efflux pump</fullName>
    </submittedName>
</protein>
<gene>
    <name evidence="2" type="ORF">ACD_2C00194G0005</name>
</gene>
<feature type="transmembrane region" description="Helical" evidence="1">
    <location>
        <begin position="991"/>
        <end position="1010"/>
    </location>
</feature>
<name>K2G242_9BACT</name>
<proteinExistence type="predicted"/>
<dbReference type="Gene3D" id="3.30.70.1430">
    <property type="entry name" value="Multidrug efflux transporter AcrB pore domain"/>
    <property type="match status" value="2"/>
</dbReference>
<evidence type="ECO:0000256" key="1">
    <source>
        <dbReference type="SAM" id="Phobius"/>
    </source>
</evidence>
<dbReference type="SUPFAM" id="SSF82866">
    <property type="entry name" value="Multidrug efflux transporter AcrB transmembrane domain"/>
    <property type="match status" value="2"/>
</dbReference>
<dbReference type="SUPFAM" id="SSF82693">
    <property type="entry name" value="Multidrug efflux transporter AcrB pore domain, PN1, PN2, PC1 and PC2 subdomains"/>
    <property type="match status" value="2"/>
</dbReference>
<dbReference type="GO" id="GO:0042910">
    <property type="term" value="F:xenobiotic transmembrane transporter activity"/>
    <property type="evidence" value="ECO:0007669"/>
    <property type="project" value="TreeGrafter"/>
</dbReference>
<reference evidence="2" key="1">
    <citation type="journal article" date="2012" name="Science">
        <title>Fermentation, hydrogen, and sulfur metabolism in multiple uncultivated bacterial phyla.</title>
        <authorList>
            <person name="Wrighton K.C."/>
            <person name="Thomas B.C."/>
            <person name="Sharon I."/>
            <person name="Miller C.S."/>
            <person name="Castelle C.J."/>
            <person name="VerBerkmoes N.C."/>
            <person name="Wilkins M.J."/>
            <person name="Hettich R.L."/>
            <person name="Lipton M.S."/>
            <person name="Williams K.H."/>
            <person name="Long P.E."/>
            <person name="Banfield J.F."/>
        </authorList>
    </citation>
    <scope>NUCLEOTIDE SEQUENCE [LARGE SCALE GENOMIC DNA]</scope>
</reference>
<dbReference type="Gene3D" id="3.30.70.1440">
    <property type="entry name" value="Multidrug efflux transporter AcrB pore domain"/>
    <property type="match status" value="1"/>
</dbReference>
<sequence length="1062" mass="124077">MSENKGMKSKYLDQLEYDKKLDESWFSFFLERKRFLFLLIGIIFIAWFISLRSLPLESSPEVQIWIWTVVTILPWASPEIMEDLVSKKLEQQISKIKWIDTMTSTSRNSTSVITVQFKSNVDIPVAMRELKDKTDLAQKDLPEDATDSIVSEISLDDSPIWIFAIAWKYTWFELYEYSKKIKDELEWNTLISEVQISGWDQSEYRIEYDPKKLEAFWLSADWINRTVGALNFTIPLGEIGVDKYTHTVTVDERYFDIQKLSNLIISKTWNTWIIYLKDVAKVFEAPVKRTRLSRLSSHWSVPENAATLWVVKKRWWSIVDLVSQWEASLEKLKSSGILPKDIKITTILDQSERIKLDQHSLIRDWSITIFLVFMTLFLIIWIKEALVAWISAPLVFLVTFWVMAYAGQTLNFLSMFALILSLWLLVDDAIVVISAINQYKNTGKFTTRESALLVLRDYRNVLVSTTLTVVWIFSAMLFMTWIMGKFIFSIPFIITVTLISSLLIALTINPALAVTFDSSWNKKKKSKYAKYFEKWFIKLDRIEIFYEKTLEKVLKSRKSGIRFLFVIFMVFILSLALPVTWILKNDFFPKTDQDLFFVNIEAEPGVRLDVTSELVKPMEERLRKEKEVESFSTTIWALSSVWSIGWGGSIGWNTASMTINLVKKEYWRKESSISIADRLRSEFSKIKEVKVTVVELAWGPPAWSDFQIQIAWDSFEVMDKIANDYKKILSSIPWAINIDTSRKPVPLEFRFSFNSERLALYDLTLPQVWLFLRNVLDWTKVTDVYKWTEDIAVRSIYDKNSSDTLDKIKDLKIMNNRWQYVFIRDIIDNELDSSTSTITRIDQKRIVSVTASASKQTNWAQILAEFNKKTANYKLPSWYELLLGWANEENQKSVQSLLIALVFWMFFIIATLVILFDSYKQSILVLSTIPLSLIGVFAWLVIFGQPLSFPGLIWLVALFWIVVRNWIILFDKINANIKEWIEFKESIIDAVKTRLEPVFLTSICTVLWMIPLTVSNPTWTSLWLSIIFWLTVSTFFTLIVLPTLYFIFIKPKVKTIETYGQE</sequence>
<organism evidence="2">
    <name type="scientific">uncultured bacterium</name>
    <name type="common">gcode 4</name>
    <dbReference type="NCBI Taxonomy" id="1234023"/>
    <lineage>
        <taxon>Bacteria</taxon>
        <taxon>environmental samples</taxon>
    </lineage>
</organism>
<dbReference type="PANTHER" id="PTHR32063">
    <property type="match status" value="1"/>
</dbReference>
<keyword evidence="1" id="KW-1133">Transmembrane helix</keyword>
<feature type="transmembrane region" description="Helical" evidence="1">
    <location>
        <begin position="35"/>
        <end position="54"/>
    </location>
</feature>
<dbReference type="InterPro" id="IPR027463">
    <property type="entry name" value="AcrB_DN_DC_subdom"/>
</dbReference>
<dbReference type="EMBL" id="AMFJ01000194">
    <property type="protein sequence ID" value="EKE29278.1"/>
    <property type="molecule type" value="Genomic_DNA"/>
</dbReference>
<feature type="transmembrane region" description="Helical" evidence="1">
    <location>
        <begin position="563"/>
        <end position="583"/>
    </location>
</feature>
<dbReference type="GO" id="GO:0005886">
    <property type="term" value="C:plasma membrane"/>
    <property type="evidence" value="ECO:0007669"/>
    <property type="project" value="TreeGrafter"/>
</dbReference>
<dbReference type="SUPFAM" id="SSF82714">
    <property type="entry name" value="Multidrug efflux transporter AcrB TolC docking domain, DN and DC subdomains"/>
    <property type="match status" value="2"/>
</dbReference>
<feature type="transmembrane region" description="Helical" evidence="1">
    <location>
        <begin position="897"/>
        <end position="916"/>
    </location>
</feature>
<dbReference type="InterPro" id="IPR001036">
    <property type="entry name" value="Acrflvin-R"/>
</dbReference>
<dbReference type="PRINTS" id="PR00702">
    <property type="entry name" value="ACRIFLAVINRP"/>
</dbReference>
<feature type="transmembrane region" description="Helical" evidence="1">
    <location>
        <begin position="365"/>
        <end position="382"/>
    </location>
</feature>
<dbReference type="Gene3D" id="3.30.2090.10">
    <property type="entry name" value="Multidrug efflux transporter AcrB TolC docking domain, DN and DC subdomains"/>
    <property type="match status" value="2"/>
</dbReference>
<feature type="transmembrane region" description="Helical" evidence="1">
    <location>
        <begin position="923"/>
        <end position="943"/>
    </location>
</feature>
<comment type="caution">
    <text evidence="2">The sequence shown here is derived from an EMBL/GenBank/DDBJ whole genome shotgun (WGS) entry which is preliminary data.</text>
</comment>
<dbReference type="Pfam" id="PF00873">
    <property type="entry name" value="ACR_tran"/>
    <property type="match status" value="1"/>
</dbReference>
<dbReference type="AlphaFoldDB" id="K2G242"/>
<feature type="transmembrane region" description="Helical" evidence="1">
    <location>
        <begin position="458"/>
        <end position="482"/>
    </location>
</feature>
<dbReference type="Gene3D" id="3.30.70.1320">
    <property type="entry name" value="Multidrug efflux transporter AcrB pore domain like"/>
    <property type="match status" value="1"/>
</dbReference>
<feature type="transmembrane region" description="Helical" evidence="1">
    <location>
        <begin position="1022"/>
        <end position="1048"/>
    </location>
</feature>
<keyword evidence="1" id="KW-0812">Transmembrane</keyword>
<dbReference type="Gene3D" id="1.20.1640.10">
    <property type="entry name" value="Multidrug efflux transporter AcrB transmembrane domain"/>
    <property type="match status" value="2"/>
</dbReference>
<feature type="transmembrane region" description="Helical" evidence="1">
    <location>
        <begin position="412"/>
        <end position="437"/>
    </location>
</feature>
<feature type="transmembrane region" description="Helical" evidence="1">
    <location>
        <begin position="488"/>
        <end position="516"/>
    </location>
</feature>
<dbReference type="PANTHER" id="PTHR32063:SF0">
    <property type="entry name" value="SWARMING MOTILITY PROTEIN SWRC"/>
    <property type="match status" value="1"/>
</dbReference>
<feature type="transmembrane region" description="Helical" evidence="1">
    <location>
        <begin position="387"/>
        <end position="406"/>
    </location>
</feature>
<feature type="transmembrane region" description="Helical" evidence="1">
    <location>
        <begin position="949"/>
        <end position="970"/>
    </location>
</feature>
<accession>K2G242</accession>
<keyword evidence="1" id="KW-0472">Membrane</keyword>
<evidence type="ECO:0000313" key="2">
    <source>
        <dbReference type="EMBL" id="EKE29278.1"/>
    </source>
</evidence>